<dbReference type="AlphaFoldDB" id="A0A4Z2E810"/>
<protein>
    <submittedName>
        <fullName evidence="1">Uncharacterized protein</fullName>
    </submittedName>
</protein>
<sequence length="63" mass="7324">MEDRPGRGFICNCRITLPECRGNPTGIMSDFRGEFYLNRPTDIQLNCLRNSPAAVWKNDRYDE</sequence>
<reference evidence="1 2" key="1">
    <citation type="submission" date="2019-03" db="EMBL/GenBank/DDBJ databases">
        <title>First draft genome of Liparis tanakae, snailfish: a comprehensive survey of snailfish specific genes.</title>
        <authorList>
            <person name="Kim W."/>
            <person name="Song I."/>
            <person name="Jeong J.-H."/>
            <person name="Kim D."/>
            <person name="Kim S."/>
            <person name="Ryu S."/>
            <person name="Song J.Y."/>
            <person name="Lee S.K."/>
        </authorList>
    </citation>
    <scope>NUCLEOTIDE SEQUENCE [LARGE SCALE GENOMIC DNA]</scope>
    <source>
        <tissue evidence="1">Muscle</tissue>
    </source>
</reference>
<keyword evidence="2" id="KW-1185">Reference proteome</keyword>
<name>A0A4Z2E810_9TELE</name>
<accession>A0A4Z2E810</accession>
<evidence type="ECO:0000313" key="2">
    <source>
        <dbReference type="Proteomes" id="UP000314294"/>
    </source>
</evidence>
<dbReference type="Proteomes" id="UP000314294">
    <property type="component" value="Unassembled WGS sequence"/>
</dbReference>
<evidence type="ECO:0000313" key="1">
    <source>
        <dbReference type="EMBL" id="TNN24937.1"/>
    </source>
</evidence>
<organism evidence="1 2">
    <name type="scientific">Liparis tanakae</name>
    <name type="common">Tanaka's snailfish</name>
    <dbReference type="NCBI Taxonomy" id="230148"/>
    <lineage>
        <taxon>Eukaryota</taxon>
        <taxon>Metazoa</taxon>
        <taxon>Chordata</taxon>
        <taxon>Craniata</taxon>
        <taxon>Vertebrata</taxon>
        <taxon>Euteleostomi</taxon>
        <taxon>Actinopterygii</taxon>
        <taxon>Neopterygii</taxon>
        <taxon>Teleostei</taxon>
        <taxon>Neoteleostei</taxon>
        <taxon>Acanthomorphata</taxon>
        <taxon>Eupercaria</taxon>
        <taxon>Perciformes</taxon>
        <taxon>Cottioidei</taxon>
        <taxon>Cottales</taxon>
        <taxon>Liparidae</taxon>
        <taxon>Liparis</taxon>
    </lineage>
</organism>
<gene>
    <name evidence="1" type="ORF">EYF80_064936</name>
</gene>
<dbReference type="EMBL" id="SRLO01013876">
    <property type="protein sequence ID" value="TNN24937.1"/>
    <property type="molecule type" value="Genomic_DNA"/>
</dbReference>
<proteinExistence type="predicted"/>
<comment type="caution">
    <text evidence="1">The sequence shown here is derived from an EMBL/GenBank/DDBJ whole genome shotgun (WGS) entry which is preliminary data.</text>
</comment>